<dbReference type="EMBL" id="LR798364">
    <property type="protein sequence ID" value="CAB5226949.1"/>
    <property type="molecule type" value="Genomic_DNA"/>
</dbReference>
<organism evidence="2">
    <name type="scientific">uncultured Caudovirales phage</name>
    <dbReference type="NCBI Taxonomy" id="2100421"/>
    <lineage>
        <taxon>Viruses</taxon>
        <taxon>Duplodnaviria</taxon>
        <taxon>Heunggongvirae</taxon>
        <taxon>Uroviricota</taxon>
        <taxon>Caudoviricetes</taxon>
        <taxon>Peduoviridae</taxon>
        <taxon>Maltschvirus</taxon>
        <taxon>Maltschvirus maltsch</taxon>
    </lineage>
</organism>
<evidence type="ECO:0000313" key="2">
    <source>
        <dbReference type="EMBL" id="CAB5226949.1"/>
    </source>
</evidence>
<dbReference type="EMBL" id="LR796837">
    <property type="protein sequence ID" value="CAB4169224.1"/>
    <property type="molecule type" value="Genomic_DNA"/>
</dbReference>
<sequence length="82" mass="8979">MKALICPNEPVTNFDNTSGYRIAEVTEASFDVAEPLYWLDCNDTVVADVYYFDTATNSIELKPIAPVIAANNQPTTTGTQAF</sequence>
<evidence type="ECO:0000313" key="1">
    <source>
        <dbReference type="EMBL" id="CAB4169224.1"/>
    </source>
</evidence>
<reference evidence="2" key="1">
    <citation type="submission" date="2020-05" db="EMBL/GenBank/DDBJ databases">
        <authorList>
            <person name="Chiriac C."/>
            <person name="Salcher M."/>
            <person name="Ghai R."/>
            <person name="Kavagutti S V."/>
        </authorList>
    </citation>
    <scope>NUCLEOTIDE SEQUENCE</scope>
</reference>
<accession>A0A6J7X8C7</accession>
<proteinExistence type="predicted"/>
<protein>
    <submittedName>
        <fullName evidence="2">Uncharacterized protein</fullName>
    </submittedName>
</protein>
<name>A0A6J7X8C7_9CAUD</name>
<gene>
    <name evidence="2" type="ORF">UFOVP1516_71</name>
    <name evidence="1" type="ORF">UFOVP887_64</name>
</gene>